<dbReference type="CDD" id="cd20071">
    <property type="entry name" value="SET_SMYD"/>
    <property type="match status" value="1"/>
</dbReference>
<dbReference type="InterPro" id="IPR003616">
    <property type="entry name" value="Post-SET_dom"/>
</dbReference>
<dbReference type="InterPro" id="IPR046341">
    <property type="entry name" value="SET_dom_sf"/>
</dbReference>
<dbReference type="PANTHER" id="PTHR12350:SF19">
    <property type="entry name" value="SET DOMAIN-CONTAINING PROTEIN"/>
    <property type="match status" value="1"/>
</dbReference>
<dbReference type="AlphaFoldDB" id="A0AAD6NJ07"/>
<evidence type="ECO:0000256" key="1">
    <source>
        <dbReference type="ARBA" id="ARBA00022603"/>
    </source>
</evidence>
<dbReference type="Pfam" id="PF00856">
    <property type="entry name" value="SET"/>
    <property type="match status" value="1"/>
</dbReference>
<evidence type="ECO:0000313" key="7">
    <source>
        <dbReference type="Proteomes" id="UP001221413"/>
    </source>
</evidence>
<dbReference type="Proteomes" id="UP001221413">
    <property type="component" value="Unassembled WGS sequence"/>
</dbReference>
<organism evidence="6 7">
    <name type="scientific">Drechslerella dactyloides</name>
    <name type="common">Nematode-trapping fungus</name>
    <name type="synonym">Arthrobotrys dactyloides</name>
    <dbReference type="NCBI Taxonomy" id="74499"/>
    <lineage>
        <taxon>Eukaryota</taxon>
        <taxon>Fungi</taxon>
        <taxon>Dikarya</taxon>
        <taxon>Ascomycota</taxon>
        <taxon>Pezizomycotina</taxon>
        <taxon>Orbiliomycetes</taxon>
        <taxon>Orbiliales</taxon>
        <taxon>Orbiliaceae</taxon>
        <taxon>Drechslerella</taxon>
    </lineage>
</organism>
<keyword evidence="2" id="KW-0808">Transferase</keyword>
<dbReference type="GO" id="GO:0008168">
    <property type="term" value="F:methyltransferase activity"/>
    <property type="evidence" value="ECO:0007669"/>
    <property type="project" value="UniProtKB-KW"/>
</dbReference>
<evidence type="ECO:0000259" key="5">
    <source>
        <dbReference type="PROSITE" id="PS50868"/>
    </source>
</evidence>
<evidence type="ECO:0000313" key="6">
    <source>
        <dbReference type="EMBL" id="KAJ6260109.1"/>
    </source>
</evidence>
<feature type="domain" description="Post-SET" evidence="5">
    <location>
        <begin position="121"/>
        <end position="137"/>
    </location>
</feature>
<protein>
    <submittedName>
        <fullName evidence="6">Histone-lysine N-methyltransferase</fullName>
    </submittedName>
</protein>
<keyword evidence="7" id="KW-1185">Reference proteome</keyword>
<dbReference type="PROSITE" id="PS50280">
    <property type="entry name" value="SET"/>
    <property type="match status" value="1"/>
</dbReference>
<dbReference type="GO" id="GO:0032259">
    <property type="term" value="P:methylation"/>
    <property type="evidence" value="ECO:0007669"/>
    <property type="project" value="UniProtKB-KW"/>
</dbReference>
<gene>
    <name evidence="6" type="ORF">Dda_4330</name>
</gene>
<evidence type="ECO:0000259" key="4">
    <source>
        <dbReference type="PROSITE" id="PS50280"/>
    </source>
</evidence>
<feature type="domain" description="SET" evidence="4">
    <location>
        <begin position="7"/>
        <end position="113"/>
    </location>
</feature>
<evidence type="ECO:0000256" key="2">
    <source>
        <dbReference type="ARBA" id="ARBA00022679"/>
    </source>
</evidence>
<keyword evidence="3" id="KW-0949">S-adenosyl-L-methionine</keyword>
<accession>A0AAD6NJ07</accession>
<dbReference type="Gene3D" id="2.170.270.10">
    <property type="entry name" value="SET domain"/>
    <property type="match status" value="1"/>
</dbReference>
<reference evidence="6" key="1">
    <citation type="submission" date="2023-01" db="EMBL/GenBank/DDBJ databases">
        <title>The chitinases involved in constricting ring structure development in the nematode-trapping fungus Drechslerella dactyloides.</title>
        <authorList>
            <person name="Wang R."/>
            <person name="Zhang L."/>
            <person name="Tang P."/>
            <person name="Li S."/>
            <person name="Liang L."/>
        </authorList>
    </citation>
    <scope>NUCLEOTIDE SEQUENCE</scope>
    <source>
        <strain evidence="6">YMF1.00031</strain>
    </source>
</reference>
<name>A0AAD6NJ07_DREDA</name>
<dbReference type="EMBL" id="JAQGDS010000005">
    <property type="protein sequence ID" value="KAJ6260109.1"/>
    <property type="molecule type" value="Genomic_DNA"/>
</dbReference>
<keyword evidence="1" id="KW-0489">Methyltransferase</keyword>
<dbReference type="PANTHER" id="PTHR12350">
    <property type="entry name" value="HISTONE-LYSINE N-METHYLTRANSFERASE-RELATED"/>
    <property type="match status" value="1"/>
</dbReference>
<dbReference type="InterPro" id="IPR001214">
    <property type="entry name" value="SET_dom"/>
</dbReference>
<comment type="caution">
    <text evidence="6">The sequence shown here is derived from an EMBL/GenBank/DDBJ whole genome shotgun (WGS) entry which is preliminary data.</text>
</comment>
<dbReference type="SUPFAM" id="SSF82199">
    <property type="entry name" value="SET domain"/>
    <property type="match status" value="1"/>
</dbReference>
<dbReference type="PROSITE" id="PS50868">
    <property type="entry name" value="POST_SET"/>
    <property type="match status" value="1"/>
</dbReference>
<evidence type="ECO:0000256" key="3">
    <source>
        <dbReference type="ARBA" id="ARBA00022691"/>
    </source>
</evidence>
<dbReference type="InterPro" id="IPR053201">
    <property type="entry name" value="Flavunoidine_N-MTase"/>
</dbReference>
<sequence length="168" mass="18689">MTIEQVPTWQQPSHPDFIAVETYKSGSFSKYATASTRIPSGTTIAEFATTATPATDKAYSSLQVSETEHIELNSDLLYSNHSCDPNVIFDTDAQVVTTIRDIEEGEPITFNYLSTEWDMAQAFKCECGSKQCLGEIQGAKHVPTKALEGYFLNNHIKRLLEKRDGSSR</sequence>
<proteinExistence type="predicted"/>